<organism evidence="1 2">
    <name type="scientific">Dreissena polymorpha</name>
    <name type="common">Zebra mussel</name>
    <name type="synonym">Mytilus polymorpha</name>
    <dbReference type="NCBI Taxonomy" id="45954"/>
    <lineage>
        <taxon>Eukaryota</taxon>
        <taxon>Metazoa</taxon>
        <taxon>Spiralia</taxon>
        <taxon>Lophotrochozoa</taxon>
        <taxon>Mollusca</taxon>
        <taxon>Bivalvia</taxon>
        <taxon>Autobranchia</taxon>
        <taxon>Heteroconchia</taxon>
        <taxon>Euheterodonta</taxon>
        <taxon>Imparidentia</taxon>
        <taxon>Neoheterodontei</taxon>
        <taxon>Myida</taxon>
        <taxon>Dreissenoidea</taxon>
        <taxon>Dreissenidae</taxon>
        <taxon>Dreissena</taxon>
    </lineage>
</organism>
<accession>A0A9D4BH88</accession>
<evidence type="ECO:0000313" key="2">
    <source>
        <dbReference type="Proteomes" id="UP000828390"/>
    </source>
</evidence>
<dbReference type="AlphaFoldDB" id="A0A9D4BH88"/>
<reference evidence="1" key="1">
    <citation type="journal article" date="2019" name="bioRxiv">
        <title>The Genome of the Zebra Mussel, Dreissena polymorpha: A Resource for Invasive Species Research.</title>
        <authorList>
            <person name="McCartney M.A."/>
            <person name="Auch B."/>
            <person name="Kono T."/>
            <person name="Mallez S."/>
            <person name="Zhang Y."/>
            <person name="Obille A."/>
            <person name="Becker A."/>
            <person name="Abrahante J.E."/>
            <person name="Garbe J."/>
            <person name="Badalamenti J.P."/>
            <person name="Herman A."/>
            <person name="Mangelson H."/>
            <person name="Liachko I."/>
            <person name="Sullivan S."/>
            <person name="Sone E.D."/>
            <person name="Koren S."/>
            <person name="Silverstein K.A.T."/>
            <person name="Beckman K.B."/>
            <person name="Gohl D.M."/>
        </authorList>
    </citation>
    <scope>NUCLEOTIDE SEQUENCE</scope>
    <source>
        <strain evidence="1">Duluth1</strain>
        <tissue evidence="1">Whole animal</tissue>
    </source>
</reference>
<keyword evidence="2" id="KW-1185">Reference proteome</keyword>
<sequence>MLHNVSSSDNVSAAKNWCETTQCPEAKLATKTNCCVWHVNVHSCPKAEITGKNGLCGPWISPSGQTFTHSDVIGTFMFSYLSSFGRYQLRYYVQVPRVLQCTPSTENTLKGTRLYSDVFYIKVYFPYRGYCAVYLTVHGVL</sequence>
<gene>
    <name evidence="1" type="ORF">DPMN_082945</name>
</gene>
<proteinExistence type="predicted"/>
<reference evidence="1" key="2">
    <citation type="submission" date="2020-11" db="EMBL/GenBank/DDBJ databases">
        <authorList>
            <person name="McCartney M.A."/>
            <person name="Auch B."/>
            <person name="Kono T."/>
            <person name="Mallez S."/>
            <person name="Becker A."/>
            <person name="Gohl D.M."/>
            <person name="Silverstein K.A.T."/>
            <person name="Koren S."/>
            <person name="Bechman K.B."/>
            <person name="Herman A."/>
            <person name="Abrahante J.E."/>
            <person name="Garbe J."/>
        </authorList>
    </citation>
    <scope>NUCLEOTIDE SEQUENCE</scope>
    <source>
        <strain evidence="1">Duluth1</strain>
        <tissue evidence="1">Whole animal</tissue>
    </source>
</reference>
<name>A0A9D4BH88_DREPO</name>
<dbReference type="Proteomes" id="UP000828390">
    <property type="component" value="Unassembled WGS sequence"/>
</dbReference>
<comment type="caution">
    <text evidence="1">The sequence shown here is derived from an EMBL/GenBank/DDBJ whole genome shotgun (WGS) entry which is preliminary data.</text>
</comment>
<evidence type="ECO:0000313" key="1">
    <source>
        <dbReference type="EMBL" id="KAH3695485.1"/>
    </source>
</evidence>
<protein>
    <submittedName>
        <fullName evidence="1">Uncharacterized protein</fullName>
    </submittedName>
</protein>
<dbReference type="EMBL" id="JAIWYP010000016">
    <property type="protein sequence ID" value="KAH3695485.1"/>
    <property type="molecule type" value="Genomic_DNA"/>
</dbReference>